<evidence type="ECO:0000313" key="2">
    <source>
        <dbReference type="EMBL" id="SFH19148.1"/>
    </source>
</evidence>
<organism evidence="2 4">
    <name type="scientific">Methylobacterium phyllosphaerae</name>
    <dbReference type="NCBI Taxonomy" id="418223"/>
    <lineage>
        <taxon>Bacteria</taxon>
        <taxon>Pseudomonadati</taxon>
        <taxon>Pseudomonadota</taxon>
        <taxon>Alphaproteobacteria</taxon>
        <taxon>Hyphomicrobiales</taxon>
        <taxon>Methylobacteriaceae</taxon>
        <taxon>Methylobacterium</taxon>
    </lineage>
</organism>
<name>A0AAE8HTX5_9HYPH</name>
<dbReference type="KEGG" id="mphy:MCBMB27_05273"/>
<protein>
    <submittedName>
        <fullName evidence="2">Uncharacterized protein</fullName>
    </submittedName>
</protein>
<evidence type="ECO:0000313" key="3">
    <source>
        <dbReference type="Proteomes" id="UP000185487"/>
    </source>
</evidence>
<dbReference type="AlphaFoldDB" id="A0AAE8HTX5"/>
<evidence type="ECO:0000313" key="1">
    <source>
        <dbReference type="EMBL" id="APT34564.1"/>
    </source>
</evidence>
<dbReference type="Proteomes" id="UP000185487">
    <property type="component" value="Chromosome"/>
</dbReference>
<keyword evidence="3" id="KW-1185">Reference proteome</keyword>
<reference evidence="2 4" key="2">
    <citation type="submission" date="2016-10" db="EMBL/GenBank/DDBJ databases">
        <authorList>
            <person name="Varghese N."/>
            <person name="Submissions S."/>
        </authorList>
    </citation>
    <scope>NUCLEOTIDE SEQUENCE [LARGE SCALE GENOMIC DNA]</scope>
    <source>
        <strain evidence="2 4">CBMB27</strain>
    </source>
</reference>
<proteinExistence type="predicted"/>
<dbReference type="EMBL" id="CP015367">
    <property type="protein sequence ID" value="APT34564.1"/>
    <property type="molecule type" value="Genomic_DNA"/>
</dbReference>
<reference evidence="1 3" key="1">
    <citation type="submission" date="2016-04" db="EMBL/GenBank/DDBJ databases">
        <title>Complete genome sequencing and analysis of CBMB27, Methylobacterium phyllosphaerae isolated from leaf tissues of rice (Oryza sativa L.).</title>
        <authorList>
            <person name="Lee Y."/>
            <person name="Hwangbo K."/>
            <person name="Chung H."/>
            <person name="Yoo J."/>
            <person name="Kim K.Y."/>
            <person name="Sa T.M."/>
            <person name="Um Y."/>
            <person name="Madhaiyan M."/>
        </authorList>
    </citation>
    <scope>NUCLEOTIDE SEQUENCE [LARGE SCALE GENOMIC DNA]</scope>
    <source>
        <strain evidence="1 3">CBMB27</strain>
    </source>
</reference>
<evidence type="ECO:0000313" key="4">
    <source>
        <dbReference type="Proteomes" id="UP000199140"/>
    </source>
</evidence>
<gene>
    <name evidence="1" type="ORF">MCBMB27_05273</name>
    <name evidence="2" type="ORF">SAMN05192567_11624</name>
</gene>
<sequence length="284" mass="32018">MNIDLAPPRLSPGSRVRIHGRPYIVGEMQGAGRVFVAADDGTDMLLSYGRQLEMVRGGILRSEASYTALTPEILINLKRDWGTFTPRERQEAQQRHAYCRAIRDLPAPFRDRSEAITAAFEAMVLPEGHSADDVPTPRLARSWYLLWVTSGFDIRALVSNTSARGNRSKRYDSWVAEEIDRAIDEVYATELKGSIRQAMFHARDLIRVRAAAEGLPLPTRSKHAIGRKAIENAIAKRGYWETLSKREGRQEAERQMRLKGAGPQAEYPLAEVEIDHTLLDIIVR</sequence>
<dbReference type="Proteomes" id="UP000199140">
    <property type="component" value="Unassembled WGS sequence"/>
</dbReference>
<dbReference type="RefSeq" id="WP_139231602.1">
    <property type="nucleotide sequence ID" value="NZ_CP015367.1"/>
</dbReference>
<accession>A0AAE8HTX5</accession>
<dbReference type="EMBL" id="FOPK01000016">
    <property type="protein sequence ID" value="SFH19148.1"/>
    <property type="molecule type" value="Genomic_DNA"/>
</dbReference>